<dbReference type="SUPFAM" id="SSF52540">
    <property type="entry name" value="P-loop containing nucleoside triphosphate hydrolases"/>
    <property type="match status" value="1"/>
</dbReference>
<proteinExistence type="inferred from homology"/>
<evidence type="ECO:0000256" key="7">
    <source>
        <dbReference type="ARBA" id="ARBA00022840"/>
    </source>
</evidence>
<feature type="compositionally biased region" description="Low complexity" evidence="11">
    <location>
        <begin position="84"/>
        <end position="98"/>
    </location>
</feature>
<evidence type="ECO:0000256" key="11">
    <source>
        <dbReference type="SAM" id="MobiDB-lite"/>
    </source>
</evidence>
<feature type="region of interest" description="Disordered" evidence="11">
    <location>
        <begin position="78"/>
        <end position="112"/>
    </location>
</feature>
<evidence type="ECO:0000256" key="5">
    <source>
        <dbReference type="ARBA" id="ARBA00022701"/>
    </source>
</evidence>
<dbReference type="InterPro" id="IPR027417">
    <property type="entry name" value="P-loop_NTPase"/>
</dbReference>
<keyword evidence="13" id="KW-1185">Reference proteome</keyword>
<dbReference type="GO" id="GO:0000226">
    <property type="term" value="P:microtubule cytoskeleton organization"/>
    <property type="evidence" value="ECO:0007669"/>
    <property type="project" value="TreeGrafter"/>
</dbReference>
<evidence type="ECO:0000256" key="10">
    <source>
        <dbReference type="ARBA" id="ARBA00023212"/>
    </source>
</evidence>
<keyword evidence="9" id="KW-0505">Motor protein</keyword>
<dbReference type="PANTHER" id="PTHR12688:SF0">
    <property type="entry name" value="DYNEIN LIGHT INTERMEDIATE CHAIN"/>
    <property type="match status" value="1"/>
</dbReference>
<dbReference type="GO" id="GO:0005524">
    <property type="term" value="F:ATP binding"/>
    <property type="evidence" value="ECO:0007669"/>
    <property type="project" value="UniProtKB-KW"/>
</dbReference>
<dbReference type="AlphaFoldDB" id="A0A4V1J2C3"/>
<comment type="similarity">
    <text evidence="2">Belongs to the dynein light intermediate chain family.</text>
</comment>
<dbReference type="InterPro" id="IPR022780">
    <property type="entry name" value="Dynein_light_int_chain"/>
</dbReference>
<evidence type="ECO:0000256" key="6">
    <source>
        <dbReference type="ARBA" id="ARBA00022741"/>
    </source>
</evidence>
<keyword evidence="5" id="KW-0493">Microtubule</keyword>
<dbReference type="Proteomes" id="UP000278143">
    <property type="component" value="Unassembled WGS sequence"/>
</dbReference>
<dbReference type="GO" id="GO:0035974">
    <property type="term" value="C:meiotic spindle pole body"/>
    <property type="evidence" value="ECO:0007669"/>
    <property type="project" value="TreeGrafter"/>
</dbReference>
<keyword evidence="6" id="KW-0547">Nucleotide-binding</keyword>
<keyword evidence="8" id="KW-0243">Dynein</keyword>
<keyword evidence="10" id="KW-0206">Cytoskeleton</keyword>
<feature type="compositionally biased region" description="Polar residues" evidence="11">
    <location>
        <begin position="99"/>
        <end position="111"/>
    </location>
</feature>
<feature type="region of interest" description="Disordered" evidence="11">
    <location>
        <begin position="550"/>
        <end position="588"/>
    </location>
</feature>
<evidence type="ECO:0000256" key="8">
    <source>
        <dbReference type="ARBA" id="ARBA00023017"/>
    </source>
</evidence>
<name>A0A4V1J2C3_9FUNG</name>
<keyword evidence="7" id="KW-0067">ATP-binding</keyword>
<dbReference type="PANTHER" id="PTHR12688">
    <property type="entry name" value="DYNEIN LIGHT INTERMEDIATE CHAIN"/>
    <property type="match status" value="1"/>
</dbReference>
<evidence type="ECO:0000256" key="4">
    <source>
        <dbReference type="ARBA" id="ARBA00022490"/>
    </source>
</evidence>
<dbReference type="EMBL" id="KZ989123">
    <property type="protein sequence ID" value="RKP28059.1"/>
    <property type="molecule type" value="Genomic_DNA"/>
</dbReference>
<evidence type="ECO:0000256" key="1">
    <source>
        <dbReference type="ARBA" id="ARBA00004245"/>
    </source>
</evidence>
<dbReference type="Pfam" id="PF05783">
    <property type="entry name" value="DLIC"/>
    <property type="match status" value="3"/>
</dbReference>
<dbReference type="GO" id="GO:0005868">
    <property type="term" value="C:cytoplasmic dynein complex"/>
    <property type="evidence" value="ECO:0007669"/>
    <property type="project" value="InterPro"/>
</dbReference>
<dbReference type="GO" id="GO:0045504">
    <property type="term" value="F:dynein heavy chain binding"/>
    <property type="evidence" value="ECO:0007669"/>
    <property type="project" value="TreeGrafter"/>
</dbReference>
<dbReference type="OrthoDB" id="27603at2759"/>
<evidence type="ECO:0000256" key="3">
    <source>
        <dbReference type="ARBA" id="ARBA00022448"/>
    </source>
</evidence>
<reference evidence="13" key="1">
    <citation type="journal article" date="2018" name="Nat. Microbiol.">
        <title>Leveraging single-cell genomics to expand the fungal tree of life.</title>
        <authorList>
            <person name="Ahrendt S.R."/>
            <person name="Quandt C.A."/>
            <person name="Ciobanu D."/>
            <person name="Clum A."/>
            <person name="Salamov A."/>
            <person name="Andreopoulos B."/>
            <person name="Cheng J.F."/>
            <person name="Woyke T."/>
            <person name="Pelin A."/>
            <person name="Henrissat B."/>
            <person name="Reynolds N.K."/>
            <person name="Benny G.L."/>
            <person name="Smith M.E."/>
            <person name="James T.Y."/>
            <person name="Grigoriev I.V."/>
        </authorList>
    </citation>
    <scope>NUCLEOTIDE SEQUENCE [LARGE SCALE GENOMIC DNA]</scope>
    <source>
        <strain evidence="13">Benny S71-1</strain>
    </source>
</reference>
<sequence length="588" mass="62232">MTPSVTETEAAAPAVVDAAAAPANADGDAANATIWSSILQSVSSSKMVFTKNVLVLGDPSSGKSALIQHLKRDHKEYLPPPSATTVSVGTSVGTNTTTLNMNTSQDASTGTTKDKSELALSYTYADVKDDENEDTVGRLGFYQLSASHPTLLRFAFNAHTFADTLIIITLDWQKPWTFVETLERWFAVIRDGVQAVRDEGRDPSVNWSKGGVIVDEGKERLERFLQEYVEPSEDGALPANIAANANEVLLPLSEGLLTGNLGIPVVVVCSKADNMNILEKEHDYKEDQFDFIQQTLRTICAYYGAGLFYTSTHRPKTFALLRAYLLSRLMHSTSTANASALVSARFSFPYRAQVVDRDIIMIPAGWDSWGKIQILRDGFDCRQMADAWEMDEASPQRDEEHGLHGIYQTQVRDMTAAIKSVVVKEPEEAEDEQEFLAKHIEVLRRVPTSGTSAPAVPGASATSAGGTTAATTITANGTAMANSKSEYLAHLTQIAQSRQGGGVAGAAATAGASAGAGGGAGGAMGVSPASQNEVLATFFKSLLDKKGARGATAGAGAAAGAGSSGGGTSSTTTASTTRRTHQRPAEEP</sequence>
<organism evidence="12 13">
    <name type="scientific">Syncephalis pseudoplumigaleata</name>
    <dbReference type="NCBI Taxonomy" id="1712513"/>
    <lineage>
        <taxon>Eukaryota</taxon>
        <taxon>Fungi</taxon>
        <taxon>Fungi incertae sedis</taxon>
        <taxon>Zoopagomycota</taxon>
        <taxon>Zoopagomycotina</taxon>
        <taxon>Zoopagomycetes</taxon>
        <taxon>Zoopagales</taxon>
        <taxon>Piptocephalidaceae</taxon>
        <taxon>Syncephalis</taxon>
    </lineage>
</organism>
<dbReference type="Gene3D" id="3.40.50.300">
    <property type="entry name" value="P-loop containing nucleotide triphosphate hydrolases"/>
    <property type="match status" value="1"/>
</dbReference>
<protein>
    <submittedName>
        <fullName evidence="12">Dynein light intermediate chain-domain-containing protein</fullName>
    </submittedName>
</protein>
<dbReference type="InterPro" id="IPR008467">
    <property type="entry name" value="Dynein1_light_intermed_chain"/>
</dbReference>
<dbReference type="GO" id="GO:0005874">
    <property type="term" value="C:microtubule"/>
    <property type="evidence" value="ECO:0007669"/>
    <property type="project" value="UniProtKB-KW"/>
</dbReference>
<keyword evidence="3" id="KW-0813">Transport</keyword>
<evidence type="ECO:0000313" key="12">
    <source>
        <dbReference type="EMBL" id="RKP28059.1"/>
    </source>
</evidence>
<evidence type="ECO:0000256" key="2">
    <source>
        <dbReference type="ARBA" id="ARBA00006831"/>
    </source>
</evidence>
<accession>A0A4V1J2C3</accession>
<evidence type="ECO:0000313" key="13">
    <source>
        <dbReference type="Proteomes" id="UP000278143"/>
    </source>
</evidence>
<gene>
    <name evidence="12" type="ORF">SYNPS1DRAFT_20586</name>
</gene>
<comment type="subcellular location">
    <subcellularLocation>
        <location evidence="1">Cytoplasm</location>
        <location evidence="1">Cytoskeleton</location>
    </subcellularLocation>
</comment>
<feature type="compositionally biased region" description="Gly residues" evidence="11">
    <location>
        <begin position="557"/>
        <end position="568"/>
    </location>
</feature>
<keyword evidence="4" id="KW-0963">Cytoplasm</keyword>
<evidence type="ECO:0000256" key="9">
    <source>
        <dbReference type="ARBA" id="ARBA00023175"/>
    </source>
</evidence>
<dbReference type="GO" id="GO:0007018">
    <property type="term" value="P:microtubule-based movement"/>
    <property type="evidence" value="ECO:0007669"/>
    <property type="project" value="InterPro"/>
</dbReference>